<keyword evidence="3" id="KW-0677">Repeat</keyword>
<comment type="caution">
    <text evidence="5">The sequence shown here is derived from an EMBL/GenBank/DDBJ whole genome shotgun (WGS) entry which is preliminary data.</text>
</comment>
<keyword evidence="2" id="KW-0964">Secreted</keyword>
<feature type="domain" description="Peptidase M10 serralysin C-terminal" evidence="4">
    <location>
        <begin position="1"/>
        <end position="68"/>
    </location>
</feature>
<evidence type="ECO:0000313" key="5">
    <source>
        <dbReference type="EMBL" id="MEX3171790.1"/>
    </source>
</evidence>
<protein>
    <submittedName>
        <fullName evidence="5">M10 family metallopeptidase C-terminal domain-containing protein</fullName>
    </submittedName>
</protein>
<dbReference type="Pfam" id="PF08548">
    <property type="entry name" value="Peptidase_M10_C"/>
    <property type="match status" value="1"/>
</dbReference>
<dbReference type="Proteomes" id="UP001558101">
    <property type="component" value="Unassembled WGS sequence"/>
</dbReference>
<dbReference type="EMBL" id="JBFQXQ010000001">
    <property type="protein sequence ID" value="MEX3171790.1"/>
    <property type="molecule type" value="Genomic_DNA"/>
</dbReference>
<proteinExistence type="predicted"/>
<evidence type="ECO:0000256" key="2">
    <source>
        <dbReference type="ARBA" id="ARBA00022525"/>
    </source>
</evidence>
<sequence>MDLSLFNTGSSNGIEFVSQFSGKAGEAMLSYDAQAHVSDLAINLGGGFDASDFLVKVVGQPLETSDFVLA</sequence>
<dbReference type="RefSeq" id="WP_256378009.1">
    <property type="nucleotide sequence ID" value="NZ_JBFQXQ010000001.1"/>
</dbReference>
<dbReference type="InterPro" id="IPR013858">
    <property type="entry name" value="Peptidase_M10B_C"/>
</dbReference>
<accession>A0ABV3UFD8</accession>
<name>A0ABV3UFD8_9GAMM</name>
<reference evidence="5 6" key="1">
    <citation type="submission" date="2024-07" db="EMBL/GenBank/DDBJ databases">
        <title>Genomes of novel Serratia strains from suburban soil.</title>
        <authorList>
            <person name="Markert E.X."/>
            <person name="Severe K."/>
            <person name="Severe L."/>
            <person name="Twing K.I."/>
            <person name="Ward L.M."/>
        </authorList>
    </citation>
    <scope>NUCLEOTIDE SEQUENCE [LARGE SCALE GENOMIC DNA]</scope>
    <source>
        <strain evidence="5 6">3C-UT</strain>
    </source>
</reference>
<keyword evidence="6" id="KW-1185">Reference proteome</keyword>
<organism evidence="5 6">
    <name type="scientific">Serratia quinivorans</name>
    <dbReference type="NCBI Taxonomy" id="137545"/>
    <lineage>
        <taxon>Bacteria</taxon>
        <taxon>Pseudomonadati</taxon>
        <taxon>Pseudomonadota</taxon>
        <taxon>Gammaproteobacteria</taxon>
        <taxon>Enterobacterales</taxon>
        <taxon>Yersiniaceae</taxon>
        <taxon>Serratia</taxon>
    </lineage>
</organism>
<evidence type="ECO:0000256" key="1">
    <source>
        <dbReference type="ARBA" id="ARBA00004613"/>
    </source>
</evidence>
<evidence type="ECO:0000259" key="4">
    <source>
        <dbReference type="Pfam" id="PF08548"/>
    </source>
</evidence>
<evidence type="ECO:0000313" key="6">
    <source>
        <dbReference type="Proteomes" id="UP001558101"/>
    </source>
</evidence>
<comment type="subcellular location">
    <subcellularLocation>
        <location evidence="1">Secreted</location>
    </subcellularLocation>
</comment>
<evidence type="ECO:0000256" key="3">
    <source>
        <dbReference type="ARBA" id="ARBA00022737"/>
    </source>
</evidence>
<gene>
    <name evidence="5" type="ORF">AB4M04_06805</name>
</gene>